<organism evidence="1 2">
    <name type="scientific">Croceibacterium xixiisoli</name>
    <dbReference type="NCBI Taxonomy" id="1476466"/>
    <lineage>
        <taxon>Bacteria</taxon>
        <taxon>Pseudomonadati</taxon>
        <taxon>Pseudomonadota</taxon>
        <taxon>Alphaproteobacteria</taxon>
        <taxon>Sphingomonadales</taxon>
        <taxon>Erythrobacteraceae</taxon>
        <taxon>Croceibacterium</taxon>
    </lineage>
</organism>
<evidence type="ECO:0000313" key="1">
    <source>
        <dbReference type="EMBL" id="MXO99441.1"/>
    </source>
</evidence>
<name>A0A6I4TWE9_9SPHN</name>
<protein>
    <submittedName>
        <fullName evidence="1">Uncharacterized protein</fullName>
    </submittedName>
</protein>
<dbReference type="Proteomes" id="UP000469430">
    <property type="component" value="Unassembled WGS sequence"/>
</dbReference>
<dbReference type="OrthoDB" id="450143at2"/>
<dbReference type="EMBL" id="WTYJ01000002">
    <property type="protein sequence ID" value="MXO99441.1"/>
    <property type="molecule type" value="Genomic_DNA"/>
</dbReference>
<evidence type="ECO:0000313" key="2">
    <source>
        <dbReference type="Proteomes" id="UP000469430"/>
    </source>
</evidence>
<comment type="caution">
    <text evidence="1">The sequence shown here is derived from an EMBL/GenBank/DDBJ whole genome shotgun (WGS) entry which is preliminary data.</text>
</comment>
<proteinExistence type="predicted"/>
<reference evidence="1 2" key="1">
    <citation type="submission" date="2019-12" db="EMBL/GenBank/DDBJ databases">
        <title>Genomic-based taxomic classification of the family Erythrobacteraceae.</title>
        <authorList>
            <person name="Xu L."/>
        </authorList>
    </citation>
    <scope>NUCLEOTIDE SEQUENCE [LARGE SCALE GENOMIC DNA]</scope>
    <source>
        <strain evidence="1 2">S36</strain>
    </source>
</reference>
<sequence>MRADMFKVIVERPRWGASHAASPKLKGHRTPENQHIGLKRHARIAAPYTKSLNENLRPLVRFLRSRRGQKWDDVFSEICAGLDTGSTVKMHVRLHVDDFVFSRIAVGRDGEWMWQGRVIRFHPAMRDCFFVDPADGLLKDCRELQHRLPPINRTPVRKGGK</sequence>
<keyword evidence="2" id="KW-1185">Reference proteome</keyword>
<dbReference type="AlphaFoldDB" id="A0A6I4TWE9"/>
<accession>A0A6I4TWE9</accession>
<gene>
    <name evidence="1" type="ORF">GRI97_10615</name>
</gene>